<dbReference type="PANTHER" id="PTHR31964">
    <property type="entry name" value="ADENINE NUCLEOTIDE ALPHA HYDROLASES-LIKE SUPERFAMILY PROTEIN"/>
    <property type="match status" value="1"/>
</dbReference>
<dbReference type="Pfam" id="PF00582">
    <property type="entry name" value="Usp"/>
    <property type="match status" value="1"/>
</dbReference>
<dbReference type="PRINTS" id="PR01438">
    <property type="entry name" value="UNVRSLSTRESS"/>
</dbReference>
<protein>
    <recommendedName>
        <fullName evidence="1">UspA domain-containing protein</fullName>
    </recommendedName>
</protein>
<evidence type="ECO:0000313" key="3">
    <source>
        <dbReference type="Proteomes" id="UP000716291"/>
    </source>
</evidence>
<dbReference type="InterPro" id="IPR006015">
    <property type="entry name" value="Universal_stress_UspA"/>
</dbReference>
<dbReference type="CDD" id="cd23659">
    <property type="entry name" value="USP_At3g01520-like"/>
    <property type="match status" value="1"/>
</dbReference>
<dbReference type="AlphaFoldDB" id="A0A9P6XJP3"/>
<keyword evidence="3" id="KW-1185">Reference proteome</keyword>
<reference evidence="2" key="1">
    <citation type="journal article" date="2020" name="Microb. Genom.">
        <title>Genetic diversity of clinical and environmental Mucorales isolates obtained from an investigation of mucormycosis cases among solid organ transplant recipients.</title>
        <authorList>
            <person name="Nguyen M.H."/>
            <person name="Kaul D."/>
            <person name="Muto C."/>
            <person name="Cheng S.J."/>
            <person name="Richter R.A."/>
            <person name="Bruno V.M."/>
            <person name="Liu G."/>
            <person name="Beyhan S."/>
            <person name="Sundermann A.J."/>
            <person name="Mounaud S."/>
            <person name="Pasculle A.W."/>
            <person name="Nierman W.C."/>
            <person name="Driscoll E."/>
            <person name="Cumbie R."/>
            <person name="Clancy C.J."/>
            <person name="Dupont C.L."/>
        </authorList>
    </citation>
    <scope>NUCLEOTIDE SEQUENCE</scope>
    <source>
        <strain evidence="2">GL11</strain>
    </source>
</reference>
<comment type="caution">
    <text evidence="2">The sequence shown here is derived from an EMBL/GenBank/DDBJ whole genome shotgun (WGS) entry which is preliminary data.</text>
</comment>
<feature type="domain" description="UspA" evidence="1">
    <location>
        <begin position="6"/>
        <end position="159"/>
    </location>
</feature>
<proteinExistence type="predicted"/>
<dbReference type="SUPFAM" id="SSF52402">
    <property type="entry name" value="Adenine nucleotide alpha hydrolases-like"/>
    <property type="match status" value="1"/>
</dbReference>
<accession>A0A9P6XJP3</accession>
<evidence type="ECO:0000313" key="2">
    <source>
        <dbReference type="EMBL" id="KAG1315572.1"/>
    </source>
</evidence>
<organism evidence="2 3">
    <name type="scientific">Rhizopus oryzae</name>
    <name type="common">Mucormycosis agent</name>
    <name type="synonym">Rhizopus arrhizus var. delemar</name>
    <dbReference type="NCBI Taxonomy" id="64495"/>
    <lineage>
        <taxon>Eukaryota</taxon>
        <taxon>Fungi</taxon>
        <taxon>Fungi incertae sedis</taxon>
        <taxon>Mucoromycota</taxon>
        <taxon>Mucoromycotina</taxon>
        <taxon>Mucoromycetes</taxon>
        <taxon>Mucorales</taxon>
        <taxon>Mucorineae</taxon>
        <taxon>Rhizopodaceae</taxon>
        <taxon>Rhizopus</taxon>
    </lineage>
</organism>
<name>A0A9P6XJP3_RHIOR</name>
<dbReference type="Proteomes" id="UP000716291">
    <property type="component" value="Unassembled WGS sequence"/>
</dbReference>
<evidence type="ECO:0000259" key="1">
    <source>
        <dbReference type="Pfam" id="PF00582"/>
    </source>
</evidence>
<gene>
    <name evidence="2" type="ORF">G6F64_000562</name>
</gene>
<dbReference type="EMBL" id="JAANQT010000035">
    <property type="protein sequence ID" value="KAG1315572.1"/>
    <property type="molecule type" value="Genomic_DNA"/>
</dbReference>
<sequence>MPETQRRVLIALDETGSGKQVLDWVHSHHILAPEDEITVATAVDEDVSHVEGPGMQSAPMSSTTNATEDFATDLRMLERHGKQHLSNGIQTLQQLGYNNTKPELLKGHPGRMITKYAKDQQVDLVICGRRHNRGVLKRSLMGSVSEYLVHNLDCPILVVQ</sequence>
<dbReference type="Gene3D" id="3.40.50.620">
    <property type="entry name" value="HUPs"/>
    <property type="match status" value="1"/>
</dbReference>
<dbReference type="InterPro" id="IPR006016">
    <property type="entry name" value="UspA"/>
</dbReference>
<dbReference type="PANTHER" id="PTHR31964:SF113">
    <property type="entry name" value="USPA DOMAIN-CONTAINING PROTEIN"/>
    <property type="match status" value="1"/>
</dbReference>
<dbReference type="InterPro" id="IPR014729">
    <property type="entry name" value="Rossmann-like_a/b/a_fold"/>
</dbReference>